<proteinExistence type="predicted"/>
<accession>A0A1V4IQ31</accession>
<dbReference type="PROSITE" id="PS00198">
    <property type="entry name" value="4FE4S_FER_1"/>
    <property type="match status" value="1"/>
</dbReference>
<keyword evidence="6" id="KW-1185">Reference proteome</keyword>
<protein>
    <submittedName>
        <fullName evidence="5">F420H2 dehydrogenase subunit F</fullName>
    </submittedName>
</protein>
<sequence>MIEIVEKQNCCGCHACANVCTKNCISMKSDNEGFLYPITDKNVCINCNLCEKVCPIINVPKREDEVILAYACKNKDKKVREASSSGGLFTLLCEEVISNKGAVFGVAFDMGLSVRHVCAETSEECEQFRGSKYVQSKIGQTYKEAEKFLQDGKMVLFSGTPCQISGLDSFLRKKYDHLILVDIACHGVPSPKVFRKYLNSLRLRRNSAVKKILFRDKSASWSKYNLKVSFENGRELKELACDNIYMKGFLNDIYLRPSCYDCKFKKPLTSADITLADYWGVKDIHPGFDDDKGVSLVLGNTKKGKSMLDKVSKNMEIIGTDLDYAIQNNPYIVTHVKYNKKRDKFFEMIENEELEYSILKCITPTFIERVKRKVRATLNKLLTL</sequence>
<reference evidence="5 6" key="1">
    <citation type="submission" date="2017-03" db="EMBL/GenBank/DDBJ databases">
        <title>Genome sequence of Clostridium chromiireducens DSM 23318.</title>
        <authorList>
            <person name="Poehlein A."/>
            <person name="Daniel R."/>
        </authorList>
    </citation>
    <scope>NUCLEOTIDE SEQUENCE [LARGE SCALE GENOMIC DNA]</scope>
    <source>
        <strain evidence="5 6">DSM 23318</strain>
    </source>
</reference>
<dbReference type="RefSeq" id="WP_079439933.1">
    <property type="nucleotide sequence ID" value="NZ_MZGT01000027.1"/>
</dbReference>
<evidence type="ECO:0000259" key="4">
    <source>
        <dbReference type="PROSITE" id="PS51379"/>
    </source>
</evidence>
<feature type="domain" description="4Fe-4S ferredoxin-type" evidence="4">
    <location>
        <begin position="35"/>
        <end position="65"/>
    </location>
</feature>
<gene>
    <name evidence="5" type="ORF">CLCHR_23000</name>
</gene>
<dbReference type="AlphaFoldDB" id="A0A1V4IQ31"/>
<evidence type="ECO:0000256" key="1">
    <source>
        <dbReference type="ARBA" id="ARBA00022723"/>
    </source>
</evidence>
<dbReference type="PANTHER" id="PTHR43193">
    <property type="match status" value="1"/>
</dbReference>
<evidence type="ECO:0000313" key="6">
    <source>
        <dbReference type="Proteomes" id="UP000191056"/>
    </source>
</evidence>
<dbReference type="Pfam" id="PF04432">
    <property type="entry name" value="FrhB_FdhB_C"/>
    <property type="match status" value="1"/>
</dbReference>
<feature type="domain" description="4Fe-4S ferredoxin-type" evidence="4">
    <location>
        <begin position="1"/>
        <end position="30"/>
    </location>
</feature>
<dbReference type="Gene3D" id="3.30.70.20">
    <property type="match status" value="1"/>
</dbReference>
<dbReference type="InterPro" id="IPR007516">
    <property type="entry name" value="Co_F420_Hydgase/DH_bsu_N"/>
</dbReference>
<keyword evidence="3" id="KW-0411">Iron-sulfur</keyword>
<keyword evidence="1" id="KW-0479">Metal-binding</keyword>
<dbReference type="InterPro" id="IPR007525">
    <property type="entry name" value="FrhB_FdhB_C"/>
</dbReference>
<evidence type="ECO:0000256" key="2">
    <source>
        <dbReference type="ARBA" id="ARBA00023004"/>
    </source>
</evidence>
<dbReference type="InterPro" id="IPR052977">
    <property type="entry name" value="Polyferredoxin-like_ET"/>
</dbReference>
<dbReference type="OrthoDB" id="430408at2"/>
<dbReference type="InterPro" id="IPR017896">
    <property type="entry name" value="4Fe4S_Fe-S-bd"/>
</dbReference>
<evidence type="ECO:0000313" key="5">
    <source>
        <dbReference type="EMBL" id="OPJ61895.1"/>
    </source>
</evidence>
<dbReference type="SUPFAM" id="SSF54862">
    <property type="entry name" value="4Fe-4S ferredoxins"/>
    <property type="match status" value="1"/>
</dbReference>
<dbReference type="GO" id="GO:0046872">
    <property type="term" value="F:metal ion binding"/>
    <property type="evidence" value="ECO:0007669"/>
    <property type="project" value="UniProtKB-KW"/>
</dbReference>
<name>A0A1V4IQ31_9CLOT</name>
<comment type="caution">
    <text evidence="5">The sequence shown here is derived from an EMBL/GenBank/DDBJ whole genome shotgun (WGS) entry which is preliminary data.</text>
</comment>
<dbReference type="PROSITE" id="PS51379">
    <property type="entry name" value="4FE4S_FER_2"/>
    <property type="match status" value="2"/>
</dbReference>
<dbReference type="EMBL" id="MZGT01000027">
    <property type="protein sequence ID" value="OPJ61895.1"/>
    <property type="molecule type" value="Genomic_DNA"/>
</dbReference>
<dbReference type="Pfam" id="PF04422">
    <property type="entry name" value="FrhB_FdhB_N"/>
    <property type="match status" value="1"/>
</dbReference>
<dbReference type="STRING" id="225345.CLCHR_23000"/>
<dbReference type="InterPro" id="IPR017900">
    <property type="entry name" value="4Fe4S_Fe_S_CS"/>
</dbReference>
<dbReference type="Proteomes" id="UP000191056">
    <property type="component" value="Unassembled WGS sequence"/>
</dbReference>
<dbReference type="GO" id="GO:0051536">
    <property type="term" value="F:iron-sulfur cluster binding"/>
    <property type="evidence" value="ECO:0007669"/>
    <property type="project" value="UniProtKB-KW"/>
</dbReference>
<keyword evidence="2" id="KW-0408">Iron</keyword>
<organism evidence="5 6">
    <name type="scientific">Clostridium chromiireducens</name>
    <dbReference type="NCBI Taxonomy" id="225345"/>
    <lineage>
        <taxon>Bacteria</taxon>
        <taxon>Bacillati</taxon>
        <taxon>Bacillota</taxon>
        <taxon>Clostridia</taxon>
        <taxon>Eubacteriales</taxon>
        <taxon>Clostridiaceae</taxon>
        <taxon>Clostridium</taxon>
    </lineage>
</organism>
<dbReference type="PANTHER" id="PTHR43193:SF2">
    <property type="entry name" value="POLYFERREDOXIN PROTEIN FWDF"/>
    <property type="match status" value="1"/>
</dbReference>
<evidence type="ECO:0000256" key="3">
    <source>
        <dbReference type="ARBA" id="ARBA00023014"/>
    </source>
</evidence>